<sequence>MCAVHGFRQTQLHNAPNALLHAQIDKTMDSCNVSDPVTRARKTIVVILGPTATGKTDASIEVARVLKENNIKAEVVNADSMQVYDGFDVGTAKPTQQQMERVKHHLFGYVPPTTDYNAAKYVATASQLIEQMHDNGILPILVGGTNLYIEALLWPSVIDLEGKEAECNNDPYQGIPVHAATKHPLEYDNAELYDQLTALDPQRAAVLHQNDRKRVIRSLEVINLYGIKHSELIKRRLEVKQKSGPKYDALIFAMICDPTEHKKRIKERARKMLQDGIIDECKNLMSIMGALKYFRQLLNHAAYKEIIPILKQTEDNGAELDDATIQRCADALETATWQYARRQMTWIKNRFKADSGLNTILLDTTGMWNSSQTTFVL</sequence>
<dbReference type="EC" id="2.5.1.75" evidence="3"/>
<dbReference type="KEGG" id="bbig:BBBOND_0208230"/>
<dbReference type="OrthoDB" id="775260at2759"/>
<dbReference type="InterPro" id="IPR039657">
    <property type="entry name" value="Dimethylallyltransferase"/>
</dbReference>
<keyword evidence="5" id="KW-0819">tRNA processing</keyword>
<name>A0A061D9S6_BABBI</name>
<evidence type="ECO:0000256" key="5">
    <source>
        <dbReference type="ARBA" id="ARBA00022694"/>
    </source>
</evidence>
<dbReference type="STRING" id="5866.A0A061D9S6"/>
<dbReference type="GeneID" id="24564210"/>
<dbReference type="RefSeq" id="XP_012767855.1">
    <property type="nucleotide sequence ID" value="XM_012912401.1"/>
</dbReference>
<dbReference type="SUPFAM" id="SSF52540">
    <property type="entry name" value="P-loop containing nucleoside triphosphate hydrolases"/>
    <property type="match status" value="2"/>
</dbReference>
<dbReference type="GO" id="GO:0052381">
    <property type="term" value="F:tRNA dimethylallyltransferase activity"/>
    <property type="evidence" value="ECO:0007669"/>
    <property type="project" value="UniProtKB-EC"/>
</dbReference>
<dbReference type="OMA" id="WGLHLKS"/>
<evidence type="ECO:0000256" key="7">
    <source>
        <dbReference type="ARBA" id="ARBA00022840"/>
    </source>
</evidence>
<evidence type="ECO:0000256" key="10">
    <source>
        <dbReference type="RuleBase" id="RU003785"/>
    </source>
</evidence>
<dbReference type="AlphaFoldDB" id="A0A061D9S6"/>
<comment type="similarity">
    <text evidence="2 10">Belongs to the IPP transferase family.</text>
</comment>
<gene>
    <name evidence="11" type="ORF">BBBOND_0208230</name>
</gene>
<dbReference type="HAMAP" id="MF_00185">
    <property type="entry name" value="IPP_trans"/>
    <property type="match status" value="1"/>
</dbReference>
<evidence type="ECO:0000256" key="2">
    <source>
        <dbReference type="ARBA" id="ARBA00005842"/>
    </source>
</evidence>
<keyword evidence="6 10" id="KW-0547">Nucleotide-binding</keyword>
<keyword evidence="12" id="KW-1185">Reference proteome</keyword>
<comment type="catalytic activity">
    <reaction evidence="9">
        <text>adenosine(37) in tRNA + dimethylallyl diphosphate = N(6)-dimethylallyladenosine(37) in tRNA + diphosphate</text>
        <dbReference type="Rhea" id="RHEA:26482"/>
        <dbReference type="Rhea" id="RHEA-COMP:10162"/>
        <dbReference type="Rhea" id="RHEA-COMP:10375"/>
        <dbReference type="ChEBI" id="CHEBI:33019"/>
        <dbReference type="ChEBI" id="CHEBI:57623"/>
        <dbReference type="ChEBI" id="CHEBI:74411"/>
        <dbReference type="ChEBI" id="CHEBI:74415"/>
        <dbReference type="EC" id="2.5.1.75"/>
    </reaction>
</comment>
<dbReference type="Gene3D" id="1.10.20.140">
    <property type="match status" value="1"/>
</dbReference>
<dbReference type="Proteomes" id="UP000033188">
    <property type="component" value="Chromosome 2"/>
</dbReference>
<evidence type="ECO:0000256" key="1">
    <source>
        <dbReference type="ARBA" id="ARBA00001946"/>
    </source>
</evidence>
<dbReference type="InterPro" id="IPR027417">
    <property type="entry name" value="P-loop_NTPase"/>
</dbReference>
<evidence type="ECO:0000313" key="11">
    <source>
        <dbReference type="EMBL" id="CDR95669.1"/>
    </source>
</evidence>
<keyword evidence="4 10" id="KW-0808">Transferase</keyword>
<keyword evidence="8" id="KW-0460">Magnesium</keyword>
<evidence type="ECO:0000256" key="3">
    <source>
        <dbReference type="ARBA" id="ARBA00012665"/>
    </source>
</evidence>
<dbReference type="InterPro" id="IPR018022">
    <property type="entry name" value="IPT"/>
</dbReference>
<comment type="cofactor">
    <cofactor evidence="1">
        <name>Mg(2+)</name>
        <dbReference type="ChEBI" id="CHEBI:18420"/>
    </cofactor>
</comment>
<dbReference type="EMBL" id="LK391708">
    <property type="protein sequence ID" value="CDR95669.1"/>
    <property type="molecule type" value="Genomic_DNA"/>
</dbReference>
<keyword evidence="7 10" id="KW-0067">ATP-binding</keyword>
<organism evidence="11 12">
    <name type="scientific">Babesia bigemina</name>
    <dbReference type="NCBI Taxonomy" id="5866"/>
    <lineage>
        <taxon>Eukaryota</taxon>
        <taxon>Sar</taxon>
        <taxon>Alveolata</taxon>
        <taxon>Apicomplexa</taxon>
        <taxon>Aconoidasida</taxon>
        <taxon>Piroplasmida</taxon>
        <taxon>Babesiidae</taxon>
        <taxon>Babesia</taxon>
    </lineage>
</organism>
<dbReference type="NCBIfam" id="TIGR00174">
    <property type="entry name" value="miaA"/>
    <property type="match status" value="1"/>
</dbReference>
<dbReference type="Pfam" id="PF01715">
    <property type="entry name" value="IPPT"/>
    <property type="match status" value="1"/>
</dbReference>
<accession>A0A061D9S6</accession>
<protein>
    <recommendedName>
        <fullName evidence="3">tRNA dimethylallyltransferase</fullName>
        <ecNumber evidence="3">2.5.1.75</ecNumber>
    </recommendedName>
</protein>
<evidence type="ECO:0000256" key="8">
    <source>
        <dbReference type="ARBA" id="ARBA00022842"/>
    </source>
</evidence>
<evidence type="ECO:0000256" key="4">
    <source>
        <dbReference type="ARBA" id="ARBA00022679"/>
    </source>
</evidence>
<dbReference type="VEuPathDB" id="PiroplasmaDB:BBBOND_0208230"/>
<dbReference type="Gene3D" id="3.40.50.300">
    <property type="entry name" value="P-loop containing nucleotide triphosphate hydrolases"/>
    <property type="match status" value="1"/>
</dbReference>
<dbReference type="PANTHER" id="PTHR11088:SF60">
    <property type="entry name" value="TRNA DIMETHYLALLYLTRANSFERASE"/>
    <property type="match status" value="1"/>
</dbReference>
<reference evidence="12" key="1">
    <citation type="submission" date="2014-06" db="EMBL/GenBank/DDBJ databases">
        <authorList>
            <person name="Aslett M."/>
            <person name="De Silva N."/>
        </authorList>
    </citation>
    <scope>NUCLEOTIDE SEQUENCE [LARGE SCALE GENOMIC DNA]</scope>
    <source>
        <strain evidence="12">Bond</strain>
    </source>
</reference>
<dbReference type="PANTHER" id="PTHR11088">
    <property type="entry name" value="TRNA DIMETHYLALLYLTRANSFERASE"/>
    <property type="match status" value="1"/>
</dbReference>
<evidence type="ECO:0000313" key="12">
    <source>
        <dbReference type="Proteomes" id="UP000033188"/>
    </source>
</evidence>
<dbReference type="GO" id="GO:0005524">
    <property type="term" value="F:ATP binding"/>
    <property type="evidence" value="ECO:0007669"/>
    <property type="project" value="UniProtKB-KW"/>
</dbReference>
<dbReference type="GO" id="GO:0006400">
    <property type="term" value="P:tRNA modification"/>
    <property type="evidence" value="ECO:0007669"/>
    <property type="project" value="TreeGrafter"/>
</dbReference>
<proteinExistence type="inferred from homology"/>
<evidence type="ECO:0000256" key="9">
    <source>
        <dbReference type="ARBA" id="ARBA00049563"/>
    </source>
</evidence>
<evidence type="ECO:0000256" key="6">
    <source>
        <dbReference type="ARBA" id="ARBA00022741"/>
    </source>
</evidence>